<accession>A0ABW2KZB3</accession>
<keyword evidence="1" id="KW-0813">Transport</keyword>
<evidence type="ECO:0000313" key="5">
    <source>
        <dbReference type="EMBL" id="MFC7334281.1"/>
    </source>
</evidence>
<dbReference type="SUPFAM" id="SSF52540">
    <property type="entry name" value="P-loop containing nucleoside triphosphate hydrolases"/>
    <property type="match status" value="1"/>
</dbReference>
<dbReference type="Pfam" id="PF00005">
    <property type="entry name" value="ABC_tran"/>
    <property type="match status" value="1"/>
</dbReference>
<name>A0ABW2KZB3_9PROT</name>
<dbReference type="RefSeq" id="WP_377359843.1">
    <property type="nucleotide sequence ID" value="NZ_JBHTCM010000014.1"/>
</dbReference>
<evidence type="ECO:0000256" key="1">
    <source>
        <dbReference type="ARBA" id="ARBA00022448"/>
    </source>
</evidence>
<dbReference type="InterPro" id="IPR003439">
    <property type="entry name" value="ABC_transporter-like_ATP-bd"/>
</dbReference>
<proteinExistence type="predicted"/>
<dbReference type="Gene3D" id="3.40.50.300">
    <property type="entry name" value="P-loop containing nucleotide triphosphate hydrolases"/>
    <property type="match status" value="1"/>
</dbReference>
<sequence length="305" mass="32578">MTAGETVATRGLSKRYGTQDAVIGVDLTLRAGECVALVGHNGAGKSSLIKLMLGLTHATAGSLRVLGEDPAGAQAARLRQRIGFLPENVAFHPGMSGRECLDFYARLKGLPTRDSPALLARVGLERAAADRRIGTYSKGMRQRLGLAQALLGAPRLLLLDEPTTGLDPALRRSFYTVMRELRDAGATVLLCSHALTELEGQADRVVVMNRGRKVAEGCLDTLRRLADLPVRLRLTAADPEAAARLRDRHGLPPAGGTVVELACAPADKLELLRHLLGSGVVADLHVLPPSLDEIYAHFLTREDAA</sequence>
<dbReference type="SMART" id="SM00382">
    <property type="entry name" value="AAA"/>
    <property type="match status" value="1"/>
</dbReference>
<dbReference type="EMBL" id="JBHTCM010000014">
    <property type="protein sequence ID" value="MFC7334281.1"/>
    <property type="molecule type" value="Genomic_DNA"/>
</dbReference>
<evidence type="ECO:0000256" key="2">
    <source>
        <dbReference type="ARBA" id="ARBA00022741"/>
    </source>
</evidence>
<protein>
    <submittedName>
        <fullName evidence="5">ABC transporter ATP-binding protein</fullName>
    </submittedName>
</protein>
<evidence type="ECO:0000259" key="4">
    <source>
        <dbReference type="PROSITE" id="PS50893"/>
    </source>
</evidence>
<dbReference type="PROSITE" id="PS50893">
    <property type="entry name" value="ABC_TRANSPORTER_2"/>
    <property type="match status" value="1"/>
</dbReference>
<dbReference type="PROSITE" id="PS00211">
    <property type="entry name" value="ABC_TRANSPORTER_1"/>
    <property type="match status" value="1"/>
</dbReference>
<organism evidence="5 6">
    <name type="scientific">Rhodocista pekingensis</name>
    <dbReference type="NCBI Taxonomy" id="201185"/>
    <lineage>
        <taxon>Bacteria</taxon>
        <taxon>Pseudomonadati</taxon>
        <taxon>Pseudomonadota</taxon>
        <taxon>Alphaproteobacteria</taxon>
        <taxon>Rhodospirillales</taxon>
        <taxon>Azospirillaceae</taxon>
        <taxon>Rhodocista</taxon>
    </lineage>
</organism>
<feature type="domain" description="ABC transporter" evidence="4">
    <location>
        <begin position="7"/>
        <end position="235"/>
    </location>
</feature>
<dbReference type="PANTHER" id="PTHR42939:SF1">
    <property type="entry name" value="ABC TRANSPORTER ATP-BINDING PROTEIN ALBC-RELATED"/>
    <property type="match status" value="1"/>
</dbReference>
<dbReference type="CDD" id="cd03230">
    <property type="entry name" value="ABC_DR_subfamily_A"/>
    <property type="match status" value="1"/>
</dbReference>
<dbReference type="InterPro" id="IPR017871">
    <property type="entry name" value="ABC_transporter-like_CS"/>
</dbReference>
<evidence type="ECO:0000313" key="6">
    <source>
        <dbReference type="Proteomes" id="UP001596456"/>
    </source>
</evidence>
<keyword evidence="3 5" id="KW-0067">ATP-binding</keyword>
<dbReference type="Proteomes" id="UP001596456">
    <property type="component" value="Unassembled WGS sequence"/>
</dbReference>
<dbReference type="GO" id="GO:0005524">
    <property type="term" value="F:ATP binding"/>
    <property type="evidence" value="ECO:0007669"/>
    <property type="project" value="UniProtKB-KW"/>
</dbReference>
<keyword evidence="2" id="KW-0547">Nucleotide-binding</keyword>
<evidence type="ECO:0000256" key="3">
    <source>
        <dbReference type="ARBA" id="ARBA00022840"/>
    </source>
</evidence>
<gene>
    <name evidence="5" type="ORF">ACFQPS_14025</name>
</gene>
<keyword evidence="6" id="KW-1185">Reference proteome</keyword>
<dbReference type="InterPro" id="IPR027417">
    <property type="entry name" value="P-loop_NTPase"/>
</dbReference>
<dbReference type="InterPro" id="IPR003593">
    <property type="entry name" value="AAA+_ATPase"/>
</dbReference>
<comment type="caution">
    <text evidence="5">The sequence shown here is derived from an EMBL/GenBank/DDBJ whole genome shotgun (WGS) entry which is preliminary data.</text>
</comment>
<dbReference type="InterPro" id="IPR051782">
    <property type="entry name" value="ABC_Transporter_VariousFunc"/>
</dbReference>
<reference evidence="6" key="1">
    <citation type="journal article" date="2019" name="Int. J. Syst. Evol. Microbiol.">
        <title>The Global Catalogue of Microorganisms (GCM) 10K type strain sequencing project: providing services to taxonomists for standard genome sequencing and annotation.</title>
        <authorList>
            <consortium name="The Broad Institute Genomics Platform"/>
            <consortium name="The Broad Institute Genome Sequencing Center for Infectious Disease"/>
            <person name="Wu L."/>
            <person name="Ma J."/>
        </authorList>
    </citation>
    <scope>NUCLEOTIDE SEQUENCE [LARGE SCALE GENOMIC DNA]</scope>
    <source>
        <strain evidence="6">CGMCC 1.16275</strain>
    </source>
</reference>
<dbReference type="PANTHER" id="PTHR42939">
    <property type="entry name" value="ABC TRANSPORTER ATP-BINDING PROTEIN ALBC-RELATED"/>
    <property type="match status" value="1"/>
</dbReference>